<feature type="non-terminal residue" evidence="1">
    <location>
        <position position="1"/>
    </location>
</feature>
<reference evidence="1" key="1">
    <citation type="journal article" date="2013" name="Environ. Microbiol.">
        <title>Microbiota from the distal guts of lean and obese adolescents exhibit partial functional redundancy besides clear differences in community structure.</title>
        <authorList>
            <person name="Ferrer M."/>
            <person name="Ruiz A."/>
            <person name="Lanza F."/>
            <person name="Haange S.B."/>
            <person name="Oberbach A."/>
            <person name="Till H."/>
            <person name="Bargiela R."/>
            <person name="Campoy C."/>
            <person name="Segura M.T."/>
            <person name="Richter M."/>
            <person name="von Bergen M."/>
            <person name="Seifert J."/>
            <person name="Suarez A."/>
        </authorList>
    </citation>
    <scope>NUCLEOTIDE SEQUENCE</scope>
</reference>
<comment type="caution">
    <text evidence="1">The sequence shown here is derived from an EMBL/GenBank/DDBJ whole genome shotgun (WGS) entry which is preliminary data.</text>
</comment>
<dbReference type="AlphaFoldDB" id="K1SQY1"/>
<name>K1SQY1_9ZZZZ</name>
<protein>
    <submittedName>
        <fullName evidence="1">Uncharacterized protein</fullName>
    </submittedName>
</protein>
<organism evidence="1">
    <name type="scientific">human gut metagenome</name>
    <dbReference type="NCBI Taxonomy" id="408170"/>
    <lineage>
        <taxon>unclassified sequences</taxon>
        <taxon>metagenomes</taxon>
        <taxon>organismal metagenomes</taxon>
    </lineage>
</organism>
<sequence>LASEGEAMTGCGNYNLPIKSSDGAKNVFNLWFIDSGTYDKENGGYAHVAEDQLAWYKKTKRCPES</sequence>
<dbReference type="PANTHER" id="PTHR32440">
    <property type="entry name" value="PHOSPHATASE DCR2-RELATED-RELATED"/>
    <property type="match status" value="1"/>
</dbReference>
<dbReference type="EMBL" id="AJWZ01007111">
    <property type="protein sequence ID" value="EKC57829.1"/>
    <property type="molecule type" value="Genomic_DNA"/>
</dbReference>
<dbReference type="GO" id="GO:0016788">
    <property type="term" value="F:hydrolase activity, acting on ester bonds"/>
    <property type="evidence" value="ECO:0007669"/>
    <property type="project" value="TreeGrafter"/>
</dbReference>
<accession>K1SQY1</accession>
<proteinExistence type="predicted"/>
<gene>
    <name evidence="1" type="ORF">OBE_10324</name>
</gene>
<dbReference type="GO" id="GO:0005737">
    <property type="term" value="C:cytoplasm"/>
    <property type="evidence" value="ECO:0007669"/>
    <property type="project" value="TreeGrafter"/>
</dbReference>
<evidence type="ECO:0000313" key="1">
    <source>
        <dbReference type="EMBL" id="EKC57829.1"/>
    </source>
</evidence>